<evidence type="ECO:0000313" key="2">
    <source>
        <dbReference type="Proteomes" id="UP000660047"/>
    </source>
</evidence>
<dbReference type="Proteomes" id="UP000660047">
    <property type="component" value="Unassembled WGS sequence"/>
</dbReference>
<name>A0AAI9K651_9FIRM</name>
<comment type="caution">
    <text evidence="1">The sequence shown here is derived from an EMBL/GenBank/DDBJ whole genome shotgun (WGS) entry which is preliminary data.</text>
</comment>
<evidence type="ECO:0000313" key="1">
    <source>
        <dbReference type="EMBL" id="GFO95337.1"/>
    </source>
</evidence>
<dbReference type="AlphaFoldDB" id="A0AAI9K651"/>
<reference evidence="1" key="1">
    <citation type="submission" date="2020-06" db="EMBL/GenBank/DDBJ databases">
        <title>Characterization of fructooligosaccharide metabolism and fructooligosaccharide-degrading enzymes in human commensal butyrate producers.</title>
        <authorList>
            <person name="Tanno H."/>
            <person name="Fujii T."/>
            <person name="Hirano K."/>
            <person name="Maeno S."/>
            <person name="Tonozuka T."/>
            <person name="Sakamoto M."/>
            <person name="Ohkuma M."/>
            <person name="Tochio T."/>
            <person name="Endo A."/>
        </authorList>
    </citation>
    <scope>NUCLEOTIDE SEQUENCE</scope>
    <source>
        <strain evidence="1">JCM 31265</strain>
    </source>
</reference>
<sequence length="84" mass="9825">MEGISRKIVRLKKYEDGIYNTEEFQHFAVIHVRLPKSGNIHDVEIELNEFQVQMAIDKLPTYKIGENLMENLSVNEHKENEAVI</sequence>
<protein>
    <submittedName>
        <fullName evidence="1">Uncharacterized protein</fullName>
    </submittedName>
</protein>
<proteinExistence type="predicted"/>
<dbReference type="EMBL" id="BLYL01000017">
    <property type="protein sequence ID" value="GFO95337.1"/>
    <property type="molecule type" value="Genomic_DNA"/>
</dbReference>
<dbReference type="RefSeq" id="WP_055224466.1">
    <property type="nucleotide sequence ID" value="NZ_BLYL01000017.1"/>
</dbReference>
<organism evidence="1 2">
    <name type="scientific">Coprococcus eutactus</name>
    <dbReference type="NCBI Taxonomy" id="33043"/>
    <lineage>
        <taxon>Bacteria</taxon>
        <taxon>Bacillati</taxon>
        <taxon>Bacillota</taxon>
        <taxon>Clostridia</taxon>
        <taxon>Lachnospirales</taxon>
        <taxon>Lachnospiraceae</taxon>
        <taxon>Coprococcus</taxon>
    </lineage>
</organism>
<accession>A0AAI9K651</accession>
<gene>
    <name evidence="1" type="ORF">COEU31_23830</name>
</gene>